<gene>
    <name evidence="1" type="ORF">C1706_12070</name>
</gene>
<name>A0A4Q2EFH9_9ACTN</name>
<keyword evidence="2" id="KW-1185">Reference proteome</keyword>
<protein>
    <submittedName>
        <fullName evidence="1">YbjN domain-containing protein</fullName>
    </submittedName>
</protein>
<dbReference type="EMBL" id="PPCV01000009">
    <property type="protein sequence ID" value="RXW31396.1"/>
    <property type="molecule type" value="Genomic_DNA"/>
</dbReference>
<sequence>MGFFSKPDDAPHTTNTPLTKERIAAFLTRQEWYFSEDSDGDLGGSWDDNVFYFFVLGSNDEVLQVRGRWKHTLPLERQADFLLFADDFHRSRPWPKAYTAEEGGELAIYTEVSFDLEYGVADDQLGQFIASGLFTGLRFFEALGEHLGIVDEPGDQGQGE</sequence>
<proteinExistence type="predicted"/>
<evidence type="ECO:0000313" key="2">
    <source>
        <dbReference type="Proteomes" id="UP000290624"/>
    </source>
</evidence>
<dbReference type="OrthoDB" id="3256964at2"/>
<dbReference type="Pfam" id="PF10722">
    <property type="entry name" value="YbjN"/>
    <property type="match status" value="1"/>
</dbReference>
<dbReference type="RefSeq" id="WP_129459489.1">
    <property type="nucleotide sequence ID" value="NZ_PPCV01000009.1"/>
</dbReference>
<organism evidence="1 2">
    <name type="scientific">Propioniciclava flava</name>
    <dbReference type="NCBI Taxonomy" id="2072026"/>
    <lineage>
        <taxon>Bacteria</taxon>
        <taxon>Bacillati</taxon>
        <taxon>Actinomycetota</taxon>
        <taxon>Actinomycetes</taxon>
        <taxon>Propionibacteriales</taxon>
        <taxon>Propionibacteriaceae</taxon>
        <taxon>Propioniciclava</taxon>
    </lineage>
</organism>
<accession>A0A4Q2EFH9</accession>
<evidence type="ECO:0000313" key="1">
    <source>
        <dbReference type="EMBL" id="RXW31396.1"/>
    </source>
</evidence>
<dbReference type="InterPro" id="IPR019660">
    <property type="entry name" value="Put_sensory_transdc_reg_YbjN"/>
</dbReference>
<dbReference type="Proteomes" id="UP000290624">
    <property type="component" value="Unassembled WGS sequence"/>
</dbReference>
<dbReference type="AlphaFoldDB" id="A0A4Q2EFH9"/>
<comment type="caution">
    <text evidence="1">The sequence shown here is derived from an EMBL/GenBank/DDBJ whole genome shotgun (WGS) entry which is preliminary data.</text>
</comment>
<reference evidence="1 2" key="1">
    <citation type="submission" date="2018-01" db="EMBL/GenBank/DDBJ databases">
        <title>Lactibacter flavus gen. nov., sp. nov., a novel bacterium of the family Propionibacteriaceae isolated from raw milk and dairy products.</title>
        <authorList>
            <person name="Wenning M."/>
            <person name="Breitenwieser F."/>
            <person name="Huptas C."/>
            <person name="von Neubeck M."/>
            <person name="Busse H.-J."/>
            <person name="Scherer S."/>
        </authorList>
    </citation>
    <scope>NUCLEOTIDE SEQUENCE [LARGE SCALE GENOMIC DNA]</scope>
    <source>
        <strain evidence="1 2">VG341</strain>
    </source>
</reference>